<keyword evidence="1" id="KW-0175">Coiled coil</keyword>
<dbReference type="OrthoDB" id="1404170at2"/>
<feature type="compositionally biased region" description="Polar residues" evidence="2">
    <location>
        <begin position="296"/>
        <end position="308"/>
    </location>
</feature>
<dbReference type="Gene3D" id="6.10.250.3150">
    <property type="match status" value="1"/>
</dbReference>
<dbReference type="KEGG" id="ccu:Ccur_07340"/>
<dbReference type="STRING" id="469378.Ccur_07340"/>
<organism evidence="3 4">
    <name type="scientific">Cryptobacterium curtum (strain ATCC 700683 / DSM 15641 / CCUG 43107 / 12-3)</name>
    <dbReference type="NCBI Taxonomy" id="469378"/>
    <lineage>
        <taxon>Bacteria</taxon>
        <taxon>Bacillati</taxon>
        <taxon>Actinomycetota</taxon>
        <taxon>Coriobacteriia</taxon>
        <taxon>Eggerthellales</taxon>
        <taxon>Eggerthellaceae</taxon>
        <taxon>Cryptobacterium</taxon>
    </lineage>
</organism>
<dbReference type="Gene3D" id="2.40.40.10">
    <property type="entry name" value="RlpA-like domain"/>
    <property type="match status" value="1"/>
</dbReference>
<feature type="coiled-coil region" evidence="1">
    <location>
        <begin position="44"/>
        <end position="78"/>
    </location>
</feature>
<feature type="compositionally biased region" description="Low complexity" evidence="2">
    <location>
        <begin position="222"/>
        <end position="235"/>
    </location>
</feature>
<dbReference type="AlphaFoldDB" id="C7MNF0"/>
<reference evidence="3 4" key="1">
    <citation type="journal article" date="2009" name="Stand. Genomic Sci.">
        <title>Complete genome sequence of Cryptobacterium curtum type strain (12-3).</title>
        <authorList>
            <person name="Mavrommatis K."/>
            <person name="Pukall R."/>
            <person name="Rohde C."/>
            <person name="Chen F."/>
            <person name="Sims D."/>
            <person name="Brettin T."/>
            <person name="Kuske C."/>
            <person name="Detter J.C."/>
            <person name="Han C."/>
            <person name="Lapidus A."/>
            <person name="Copeland A."/>
            <person name="Glavina Del Rio T."/>
            <person name="Nolan M."/>
            <person name="Lucas S."/>
            <person name="Tice H."/>
            <person name="Cheng J.F."/>
            <person name="Bruce D."/>
            <person name="Goodwin L."/>
            <person name="Pitluck S."/>
            <person name="Ovchinnikova G."/>
            <person name="Pati A."/>
            <person name="Ivanova N."/>
            <person name="Chen A."/>
            <person name="Palaniappan K."/>
            <person name="Chain P."/>
            <person name="D'haeseleer P."/>
            <person name="Goker M."/>
            <person name="Bristow J."/>
            <person name="Eisen J.A."/>
            <person name="Markowitz V."/>
            <person name="Hugenholtz P."/>
            <person name="Rohde M."/>
            <person name="Klenk H.P."/>
            <person name="Kyrpides N.C."/>
        </authorList>
    </citation>
    <scope>NUCLEOTIDE SEQUENCE [LARGE SCALE GENOMIC DNA]</scope>
    <source>
        <strain evidence="4">ATCC 700683 / DSM 15641 / 12-3</strain>
    </source>
</reference>
<dbReference type="RefSeq" id="WP_012803128.1">
    <property type="nucleotide sequence ID" value="NC_013170.1"/>
</dbReference>
<dbReference type="eggNOG" id="COG3584">
    <property type="taxonomic scope" value="Bacteria"/>
</dbReference>
<proteinExistence type="predicted"/>
<name>C7MNF0_CRYCD</name>
<protein>
    <submittedName>
        <fullName evidence="3">Uncharacterized protein</fullName>
    </submittedName>
</protein>
<dbReference type="InterPro" id="IPR036908">
    <property type="entry name" value="RlpA-like_sf"/>
</dbReference>
<evidence type="ECO:0000256" key="1">
    <source>
        <dbReference type="SAM" id="Coils"/>
    </source>
</evidence>
<feature type="compositionally biased region" description="Low complexity" evidence="2">
    <location>
        <begin position="272"/>
        <end position="281"/>
    </location>
</feature>
<dbReference type="HOGENOM" id="CLU_686306_0_0_11"/>
<dbReference type="eggNOG" id="COG3883">
    <property type="taxonomic scope" value="Bacteria"/>
</dbReference>
<feature type="compositionally biased region" description="Pro residues" evidence="2">
    <location>
        <begin position="261"/>
        <end position="271"/>
    </location>
</feature>
<keyword evidence="4" id="KW-1185">Reference proteome</keyword>
<evidence type="ECO:0000256" key="2">
    <source>
        <dbReference type="SAM" id="MobiDB-lite"/>
    </source>
</evidence>
<dbReference type="EMBL" id="CP001682">
    <property type="protein sequence ID" value="ACU94440.1"/>
    <property type="molecule type" value="Genomic_DNA"/>
</dbReference>
<sequence length="390" mass="41445">MDILHRASKRSHLPFFGTSIRTLGVLSVIGLFIALLVFPSSAVADDMQDAVDQAQSQLSAAEAQMEAIVADYHATEAEAESMQTRIDETAAAASQAQQAVNEGRDELGLVALSQYRASDSSLMLSLLLNATSFDDLLRQVTYFDAVMQQKADLIAEQKERVEQYNQLISELNAQKDAQDAKLAELEERRTEAQTLVENAQSQLTNAQGEQASRLAALAAASESLGNTTTQEETTTSFDPSWNTFSNDSTNNSNSNSNSSPSPSPTPTPTPTPNNNTSDDSTAGWKTGIASAYGGSSDPSTPNPGTTATGARCDDNSMGVAVPMSLPGYRSLFGHTVEIKYGGKTVLATINDCGGMGNGSRALDLQPGVFKSFGASTCQAWGLRTVSYRIL</sequence>
<evidence type="ECO:0000313" key="3">
    <source>
        <dbReference type="EMBL" id="ACU94440.1"/>
    </source>
</evidence>
<accession>C7MNF0</accession>
<dbReference type="CDD" id="cd22268">
    <property type="entry name" value="DPBB_RlpA-like"/>
    <property type="match status" value="1"/>
</dbReference>
<evidence type="ECO:0000313" key="4">
    <source>
        <dbReference type="Proteomes" id="UP000000954"/>
    </source>
</evidence>
<gene>
    <name evidence="3" type="ordered locus">Ccur_07340</name>
</gene>
<dbReference type="Proteomes" id="UP000000954">
    <property type="component" value="Chromosome"/>
</dbReference>
<feature type="region of interest" description="Disordered" evidence="2">
    <location>
        <begin position="222"/>
        <end position="314"/>
    </location>
</feature>
<dbReference type="SUPFAM" id="SSF50685">
    <property type="entry name" value="Barwin-like endoglucanases"/>
    <property type="match status" value="1"/>
</dbReference>
<feature type="compositionally biased region" description="Low complexity" evidence="2">
    <location>
        <begin position="245"/>
        <end position="260"/>
    </location>
</feature>
<feature type="coiled-coil region" evidence="1">
    <location>
        <begin position="147"/>
        <end position="209"/>
    </location>
</feature>